<evidence type="ECO:0000313" key="3">
    <source>
        <dbReference type="EMBL" id="GBO30750.1"/>
    </source>
</evidence>
<proteinExistence type="predicted"/>
<gene>
    <name evidence="2" type="ORF">AVEN_147284_1</name>
    <name evidence="3" type="ORF">AVEN_179916_1</name>
</gene>
<feature type="compositionally biased region" description="Polar residues" evidence="1">
    <location>
        <begin position="46"/>
        <end position="56"/>
    </location>
</feature>
<keyword evidence="4" id="KW-1185">Reference proteome</keyword>
<feature type="region of interest" description="Disordered" evidence="1">
    <location>
        <begin position="42"/>
        <end position="63"/>
    </location>
</feature>
<evidence type="ECO:0000313" key="2">
    <source>
        <dbReference type="EMBL" id="GBO30712.1"/>
    </source>
</evidence>
<reference evidence="3 4" key="1">
    <citation type="journal article" date="2019" name="Sci. Rep.">
        <title>Orb-weaving spider Araneus ventricosus genome elucidates the spidroin gene catalogue.</title>
        <authorList>
            <person name="Kono N."/>
            <person name="Nakamura H."/>
            <person name="Ohtoshi R."/>
            <person name="Moran D.A.P."/>
            <person name="Shinohara A."/>
            <person name="Yoshida Y."/>
            <person name="Fujiwara M."/>
            <person name="Mori M."/>
            <person name="Tomita M."/>
            <person name="Arakawa K."/>
        </authorList>
    </citation>
    <scope>NUCLEOTIDE SEQUENCE [LARGE SCALE GENOMIC DNA]</scope>
</reference>
<sequence>MLKAHYSLSLSSTQMAWWQSRPFHSAHPFTSAIKWQFRTNRKGSLRSPTAPASLSSSKHEPPSAPISFRAIKIYPSSPHICGGSIYGLRIQMDCKRGWKSKLSTTLRQ</sequence>
<organism evidence="3 4">
    <name type="scientific">Araneus ventricosus</name>
    <name type="common">Orbweaver spider</name>
    <name type="synonym">Epeira ventricosa</name>
    <dbReference type="NCBI Taxonomy" id="182803"/>
    <lineage>
        <taxon>Eukaryota</taxon>
        <taxon>Metazoa</taxon>
        <taxon>Ecdysozoa</taxon>
        <taxon>Arthropoda</taxon>
        <taxon>Chelicerata</taxon>
        <taxon>Arachnida</taxon>
        <taxon>Araneae</taxon>
        <taxon>Araneomorphae</taxon>
        <taxon>Entelegynae</taxon>
        <taxon>Araneoidea</taxon>
        <taxon>Araneidae</taxon>
        <taxon>Araneus</taxon>
    </lineage>
</organism>
<accession>A0A4Y2W3P3</accession>
<evidence type="ECO:0000313" key="4">
    <source>
        <dbReference type="Proteomes" id="UP000499080"/>
    </source>
</evidence>
<dbReference type="AlphaFoldDB" id="A0A4Y2W3P3"/>
<name>A0A4Y2W3P3_ARAVE</name>
<dbReference type="EMBL" id="BGPR01053950">
    <property type="protein sequence ID" value="GBO30750.1"/>
    <property type="molecule type" value="Genomic_DNA"/>
</dbReference>
<dbReference type="EMBL" id="BGPR01053917">
    <property type="protein sequence ID" value="GBO30712.1"/>
    <property type="molecule type" value="Genomic_DNA"/>
</dbReference>
<dbReference type="Proteomes" id="UP000499080">
    <property type="component" value="Unassembled WGS sequence"/>
</dbReference>
<evidence type="ECO:0000256" key="1">
    <source>
        <dbReference type="SAM" id="MobiDB-lite"/>
    </source>
</evidence>
<comment type="caution">
    <text evidence="3">The sequence shown here is derived from an EMBL/GenBank/DDBJ whole genome shotgun (WGS) entry which is preliminary data.</text>
</comment>
<protein>
    <submittedName>
        <fullName evidence="3">Uncharacterized protein</fullName>
    </submittedName>
</protein>